<accession>A0AAV0ETX7</accession>
<evidence type="ECO:0000313" key="4">
    <source>
        <dbReference type="Proteomes" id="UP001152523"/>
    </source>
</evidence>
<feature type="domain" description="Myb/SANT-like" evidence="2">
    <location>
        <begin position="23"/>
        <end position="117"/>
    </location>
</feature>
<evidence type="ECO:0000256" key="1">
    <source>
        <dbReference type="SAM" id="MobiDB-lite"/>
    </source>
</evidence>
<comment type="caution">
    <text evidence="3">The sequence shown here is derived from an EMBL/GenBank/DDBJ whole genome shotgun (WGS) entry which is preliminary data.</text>
</comment>
<name>A0AAV0ETX7_9ASTE</name>
<organism evidence="3 4">
    <name type="scientific">Cuscuta epithymum</name>
    <dbReference type="NCBI Taxonomy" id="186058"/>
    <lineage>
        <taxon>Eukaryota</taxon>
        <taxon>Viridiplantae</taxon>
        <taxon>Streptophyta</taxon>
        <taxon>Embryophyta</taxon>
        <taxon>Tracheophyta</taxon>
        <taxon>Spermatophyta</taxon>
        <taxon>Magnoliopsida</taxon>
        <taxon>eudicotyledons</taxon>
        <taxon>Gunneridae</taxon>
        <taxon>Pentapetalae</taxon>
        <taxon>asterids</taxon>
        <taxon>lamiids</taxon>
        <taxon>Solanales</taxon>
        <taxon>Convolvulaceae</taxon>
        <taxon>Cuscuteae</taxon>
        <taxon>Cuscuta</taxon>
        <taxon>Cuscuta subgen. Cuscuta</taxon>
    </lineage>
</organism>
<dbReference type="InterPro" id="IPR024752">
    <property type="entry name" value="Myb/SANT-like_dom"/>
</dbReference>
<keyword evidence="4" id="KW-1185">Reference proteome</keyword>
<dbReference type="Proteomes" id="UP001152523">
    <property type="component" value="Unassembled WGS sequence"/>
</dbReference>
<evidence type="ECO:0000259" key="2">
    <source>
        <dbReference type="Pfam" id="PF12776"/>
    </source>
</evidence>
<reference evidence="3" key="1">
    <citation type="submission" date="2022-07" db="EMBL/GenBank/DDBJ databases">
        <authorList>
            <person name="Macas J."/>
            <person name="Novak P."/>
            <person name="Neumann P."/>
        </authorList>
    </citation>
    <scope>NUCLEOTIDE SEQUENCE</scope>
</reference>
<dbReference type="EMBL" id="CAMAPF010000943">
    <property type="protein sequence ID" value="CAH9126649.1"/>
    <property type="molecule type" value="Genomic_DNA"/>
</dbReference>
<feature type="compositionally biased region" description="Basic residues" evidence="1">
    <location>
        <begin position="193"/>
        <end position="209"/>
    </location>
</feature>
<protein>
    <recommendedName>
        <fullName evidence="2">Myb/SANT-like domain-containing protein</fullName>
    </recommendedName>
</protein>
<feature type="region of interest" description="Disordered" evidence="1">
    <location>
        <begin position="169"/>
        <end position="215"/>
    </location>
</feature>
<feature type="compositionally biased region" description="Acidic residues" evidence="1">
    <location>
        <begin position="171"/>
        <end position="182"/>
    </location>
</feature>
<sequence length="303" mass="34729">MESHKVSTFDDEGKQKNETKKMHWDHATHMTFIDVCLVEVRNGNRPGGHFNRLGWKNLVDNMKKHTNRTFSKIQLKNHWDKMRKEWRAYDKLMRKESGLGWDPVTKTIDATPDWWAAVIQEDPECAKLKGKNLEIYQVYYEPLLRDRVATGENARDANYYTVGVEDNAQSFEDEDDEPENEESVSLTFPPPSYHKRHSSSGSSRPKKGKSSAASKFEDKLDKVIEIMGSRSSVTSAPPISNVPSLEECVAMISEFPGYEPGTLAYCDAIQLFWKKEARQSIMLPPTLETKKVLLDSLIKNLKE</sequence>
<dbReference type="PANTHER" id="PTHR31704">
    <property type="entry name" value="MYB/SANT-LIKE DNA-BINDING DOMAIN PROTEIN-RELATED"/>
    <property type="match status" value="1"/>
</dbReference>
<dbReference type="AlphaFoldDB" id="A0AAV0ETX7"/>
<proteinExistence type="predicted"/>
<dbReference type="Pfam" id="PF12776">
    <property type="entry name" value="Myb_DNA-bind_3"/>
    <property type="match status" value="1"/>
</dbReference>
<dbReference type="PANTHER" id="PTHR31704:SF37">
    <property type="entry name" value="HEAT SHOCK PROTEIN"/>
    <property type="match status" value="1"/>
</dbReference>
<evidence type="ECO:0000313" key="3">
    <source>
        <dbReference type="EMBL" id="CAH9126649.1"/>
    </source>
</evidence>
<gene>
    <name evidence="3" type="ORF">CEPIT_LOCUS27698</name>
</gene>